<reference evidence="3" key="1">
    <citation type="submission" date="2025-08" db="UniProtKB">
        <authorList>
            <consortium name="RefSeq"/>
        </authorList>
    </citation>
    <scope>IDENTIFICATION</scope>
    <source>
        <tissue evidence="3">Spleen</tissue>
    </source>
</reference>
<gene>
    <name evidence="3" type="primary">LOC117313895</name>
</gene>
<evidence type="ECO:0000256" key="1">
    <source>
        <dbReference type="SAM" id="MobiDB-lite"/>
    </source>
</evidence>
<sequence length="160" mass="17526">MGIKSIRKELTLMEHNFCKLYFCQNLSRQAMAGRISGYRSGAEGPQERRPVYPAEAVGVEVQQALPQGGAHGGQRHQILQCAQVLTAPEEVGRAVAAQLHRVIMARAWPRGRWLQIRCPHPPGGHGSPPGPSGAHRPAALAPQPAQDRRRTRRRRATGPS</sequence>
<dbReference type="AlphaFoldDB" id="A0A6J3S0Y1"/>
<keyword evidence="2" id="KW-1185">Reference proteome</keyword>
<evidence type="ECO:0000313" key="3">
    <source>
        <dbReference type="RefSeq" id="XP_033720488.1"/>
    </source>
</evidence>
<protein>
    <submittedName>
        <fullName evidence="3">Uncharacterized protein LOC117313895 isoform X4</fullName>
    </submittedName>
</protein>
<proteinExistence type="predicted"/>
<dbReference type="RefSeq" id="XP_033720488.1">
    <property type="nucleotide sequence ID" value="XM_033864597.1"/>
</dbReference>
<feature type="region of interest" description="Disordered" evidence="1">
    <location>
        <begin position="117"/>
        <end position="160"/>
    </location>
</feature>
<evidence type="ECO:0000313" key="2">
    <source>
        <dbReference type="Proteomes" id="UP000245320"/>
    </source>
</evidence>
<accession>A0A6J3S0Y1</accession>
<dbReference type="Proteomes" id="UP000245320">
    <property type="component" value="Chromosome 10"/>
</dbReference>
<name>A0A6J3S0Y1_TURTR</name>
<feature type="compositionally biased region" description="Basic residues" evidence="1">
    <location>
        <begin position="149"/>
        <end position="160"/>
    </location>
</feature>
<organism evidence="2 3">
    <name type="scientific">Tursiops truncatus</name>
    <name type="common">Atlantic bottle-nosed dolphin</name>
    <name type="synonym">Delphinus truncatus</name>
    <dbReference type="NCBI Taxonomy" id="9739"/>
    <lineage>
        <taxon>Eukaryota</taxon>
        <taxon>Metazoa</taxon>
        <taxon>Chordata</taxon>
        <taxon>Craniata</taxon>
        <taxon>Vertebrata</taxon>
        <taxon>Euteleostomi</taxon>
        <taxon>Mammalia</taxon>
        <taxon>Eutheria</taxon>
        <taxon>Laurasiatheria</taxon>
        <taxon>Artiodactyla</taxon>
        <taxon>Whippomorpha</taxon>
        <taxon>Cetacea</taxon>
        <taxon>Odontoceti</taxon>
        <taxon>Delphinidae</taxon>
        <taxon>Tursiops</taxon>
    </lineage>
</organism>